<name>A0A8H7V6X4_9FUNG</name>
<dbReference type="InterPro" id="IPR059153">
    <property type="entry name" value="NSD_PHD-1st"/>
</dbReference>
<comment type="subunit">
    <text evidence="11">Component of an histone acetyltransferase complex. Interacts with H3K4me3 and to a lesser extent with H3K4me2.</text>
</comment>
<feature type="domain" description="PHD-type" evidence="13">
    <location>
        <begin position="185"/>
        <end position="234"/>
    </location>
</feature>
<evidence type="ECO:0000256" key="5">
    <source>
        <dbReference type="ARBA" id="ARBA00022833"/>
    </source>
</evidence>
<evidence type="ECO:0000256" key="7">
    <source>
        <dbReference type="ARBA" id="ARBA00023242"/>
    </source>
</evidence>
<feature type="binding site" evidence="9">
    <location>
        <position position="188"/>
    </location>
    <ligand>
        <name>Zn(2+)</name>
        <dbReference type="ChEBI" id="CHEBI:29105"/>
        <label>1</label>
    </ligand>
</feature>
<dbReference type="CDD" id="cd15505">
    <property type="entry name" value="PHD_ING"/>
    <property type="match status" value="1"/>
</dbReference>
<dbReference type="InterPro" id="IPR024610">
    <property type="entry name" value="ING_N_histone-binding"/>
</dbReference>
<dbReference type="SMART" id="SM01408">
    <property type="entry name" value="ING"/>
    <property type="match status" value="1"/>
</dbReference>
<evidence type="ECO:0000256" key="2">
    <source>
        <dbReference type="ARBA" id="ARBA00010210"/>
    </source>
</evidence>
<dbReference type="SMART" id="SM00249">
    <property type="entry name" value="PHD"/>
    <property type="match status" value="1"/>
</dbReference>
<gene>
    <name evidence="14" type="ORF">INT46_001978</name>
</gene>
<dbReference type="InterPro" id="IPR019787">
    <property type="entry name" value="Znf_PHD-finger"/>
</dbReference>
<feature type="region of interest" description="Disordered" evidence="12">
    <location>
        <begin position="150"/>
        <end position="178"/>
    </location>
</feature>
<evidence type="ECO:0000256" key="1">
    <source>
        <dbReference type="ARBA" id="ARBA00004123"/>
    </source>
</evidence>
<dbReference type="OrthoDB" id="5411773at2759"/>
<comment type="function">
    <text evidence="11">Component of an histone acetyltransferase complex.</text>
</comment>
<comment type="caution">
    <text evidence="14">The sequence shown here is derived from an EMBL/GenBank/DDBJ whole genome shotgun (WGS) entry which is preliminary data.</text>
</comment>
<dbReference type="Gene3D" id="3.30.40.10">
    <property type="entry name" value="Zinc/RING finger domain, C3HC4 (zinc finger)"/>
    <property type="match status" value="1"/>
</dbReference>
<dbReference type="PANTHER" id="PTHR10333:SF42">
    <property type="entry name" value="INHIBITOR OF GROWTH PROTEIN 5"/>
    <property type="match status" value="1"/>
</dbReference>
<sequence length="254" mass="29472">MSTSVADIFEDYLESLQNLPSEIDQNMHELRRMDDDLQKFKETYTKHKRSYVKQFKSSANSNSNSMNLVATRLQLEKDYKTAMQKQDQKIELAMRMYDLVSRHIERLDSQVTKSGLSESDWISQRSNRKGPNWNDGVIVYSKGHRKRMLGSIDGPTRKRIHHSSRPIPSNGSTTTGDPDIDINEPTYCYCKQVSFGDMIACDGENCEREWFHYNCVGLVEPPAGKWFCEECKAEEEYRNKSSDEDEEDIDENSH</sequence>
<dbReference type="PROSITE" id="PS01359">
    <property type="entry name" value="ZF_PHD_1"/>
    <property type="match status" value="1"/>
</dbReference>
<feature type="site" description="Histone H3K4me3 binding" evidence="8">
    <location>
        <position position="198"/>
    </location>
</feature>
<dbReference type="InterPro" id="IPR028651">
    <property type="entry name" value="ING_fam"/>
</dbReference>
<comment type="domain">
    <text evidence="11">The PHD-type zinc finger mediates the binding to H3K4me3.</text>
</comment>
<dbReference type="InterPro" id="IPR013083">
    <property type="entry name" value="Znf_RING/FYVE/PHD"/>
</dbReference>
<dbReference type="Pfam" id="PF12998">
    <property type="entry name" value="ING"/>
    <property type="match status" value="1"/>
</dbReference>
<evidence type="ECO:0000256" key="11">
    <source>
        <dbReference type="RuleBase" id="RU361213"/>
    </source>
</evidence>
<dbReference type="PROSITE" id="PS50016">
    <property type="entry name" value="ZF_PHD_2"/>
    <property type="match status" value="1"/>
</dbReference>
<feature type="binding site" evidence="9">
    <location>
        <position position="190"/>
    </location>
    <ligand>
        <name>Zn(2+)</name>
        <dbReference type="ChEBI" id="CHEBI:29105"/>
        <label>1</label>
    </ligand>
</feature>
<evidence type="ECO:0000256" key="6">
    <source>
        <dbReference type="ARBA" id="ARBA00022853"/>
    </source>
</evidence>
<organism evidence="14 15">
    <name type="scientific">Mucor plumbeus</name>
    <dbReference type="NCBI Taxonomy" id="97098"/>
    <lineage>
        <taxon>Eukaryota</taxon>
        <taxon>Fungi</taxon>
        <taxon>Fungi incertae sedis</taxon>
        <taxon>Mucoromycota</taxon>
        <taxon>Mucoromycotina</taxon>
        <taxon>Mucoromycetes</taxon>
        <taxon>Mucorales</taxon>
        <taxon>Mucorineae</taxon>
        <taxon>Mucoraceae</taxon>
        <taxon>Mucor</taxon>
    </lineage>
</organism>
<comment type="subcellular location">
    <subcellularLocation>
        <location evidence="1 11">Nucleus</location>
    </subcellularLocation>
</comment>
<evidence type="ECO:0000256" key="12">
    <source>
        <dbReference type="SAM" id="MobiDB-lite"/>
    </source>
</evidence>
<dbReference type="GO" id="GO:0005634">
    <property type="term" value="C:nucleus"/>
    <property type="evidence" value="ECO:0007669"/>
    <property type="project" value="UniProtKB-SubCell"/>
</dbReference>
<dbReference type="InterPro" id="IPR019786">
    <property type="entry name" value="Zinc_finger_PHD-type_CS"/>
</dbReference>
<feature type="binding site" evidence="9">
    <location>
        <position position="228"/>
    </location>
    <ligand>
        <name>Zn(2+)</name>
        <dbReference type="ChEBI" id="CHEBI:29105"/>
        <label>2</label>
    </ligand>
</feature>
<dbReference type="CDD" id="cd16858">
    <property type="entry name" value="ING_ING3_Yng2p"/>
    <property type="match status" value="1"/>
</dbReference>
<dbReference type="PANTHER" id="PTHR10333">
    <property type="entry name" value="INHIBITOR OF GROWTH PROTEIN"/>
    <property type="match status" value="1"/>
</dbReference>
<evidence type="ECO:0000256" key="3">
    <source>
        <dbReference type="ARBA" id="ARBA00022723"/>
    </source>
</evidence>
<keyword evidence="15" id="KW-1185">Reference proteome</keyword>
<protein>
    <recommendedName>
        <fullName evidence="11">Chromatin modification-related protein</fullName>
    </recommendedName>
</protein>
<feature type="binding site" evidence="9">
    <location>
        <position position="231"/>
    </location>
    <ligand>
        <name>Zn(2+)</name>
        <dbReference type="ChEBI" id="CHEBI:29105"/>
        <label>2</label>
    </ligand>
</feature>
<dbReference type="SUPFAM" id="SSF57903">
    <property type="entry name" value="FYVE/PHD zinc finger"/>
    <property type="match status" value="1"/>
</dbReference>
<dbReference type="Proteomes" id="UP000650833">
    <property type="component" value="Unassembled WGS sequence"/>
</dbReference>
<proteinExistence type="inferred from homology"/>
<reference evidence="14" key="1">
    <citation type="submission" date="2020-12" db="EMBL/GenBank/DDBJ databases">
        <title>Metabolic potential, ecology and presence of endohyphal bacteria is reflected in genomic diversity of Mucoromycotina.</title>
        <authorList>
            <person name="Muszewska A."/>
            <person name="Okrasinska A."/>
            <person name="Steczkiewicz K."/>
            <person name="Drgas O."/>
            <person name="Orlowska M."/>
            <person name="Perlinska-Lenart U."/>
            <person name="Aleksandrzak-Piekarczyk T."/>
            <person name="Szatraj K."/>
            <person name="Zielenkiewicz U."/>
            <person name="Pilsyk S."/>
            <person name="Malc E."/>
            <person name="Mieczkowski P."/>
            <person name="Kruszewska J.S."/>
            <person name="Biernat P."/>
            <person name="Pawlowska J."/>
        </authorList>
    </citation>
    <scope>NUCLEOTIDE SEQUENCE</scope>
    <source>
        <strain evidence="14">CBS 226.32</strain>
    </source>
</reference>
<dbReference type="AlphaFoldDB" id="A0A8H7V6X4"/>
<dbReference type="InterPro" id="IPR001965">
    <property type="entry name" value="Znf_PHD"/>
</dbReference>
<dbReference type="EMBL" id="JAEPRC010000123">
    <property type="protein sequence ID" value="KAG2207787.1"/>
    <property type="molecule type" value="Genomic_DNA"/>
</dbReference>
<dbReference type="InterPro" id="IPR011011">
    <property type="entry name" value="Znf_FYVE_PHD"/>
</dbReference>
<evidence type="ECO:0000256" key="9">
    <source>
        <dbReference type="PIRSR" id="PIRSR628651-51"/>
    </source>
</evidence>
<keyword evidence="6 11" id="KW-0156">Chromatin regulator</keyword>
<keyword evidence="5 9" id="KW-0862">Zinc</keyword>
<dbReference type="Pfam" id="PF23011">
    <property type="entry name" value="PHD-1st_NSD"/>
    <property type="match status" value="1"/>
</dbReference>
<evidence type="ECO:0000313" key="15">
    <source>
        <dbReference type="Proteomes" id="UP000650833"/>
    </source>
</evidence>
<evidence type="ECO:0000256" key="4">
    <source>
        <dbReference type="ARBA" id="ARBA00022771"/>
    </source>
</evidence>
<evidence type="ECO:0000256" key="10">
    <source>
        <dbReference type="PROSITE-ProRule" id="PRU00146"/>
    </source>
</evidence>
<dbReference type="GO" id="GO:0008270">
    <property type="term" value="F:zinc ion binding"/>
    <property type="evidence" value="ECO:0007669"/>
    <property type="project" value="UniProtKB-KW"/>
</dbReference>
<evidence type="ECO:0000259" key="13">
    <source>
        <dbReference type="PROSITE" id="PS50016"/>
    </source>
</evidence>
<comment type="similarity">
    <text evidence="2 11">Belongs to the ING family.</text>
</comment>
<feature type="binding site" evidence="9">
    <location>
        <position position="201"/>
    </location>
    <ligand>
        <name>Zn(2+)</name>
        <dbReference type="ChEBI" id="CHEBI:29105"/>
        <label>2</label>
    </ligand>
</feature>
<keyword evidence="3 9" id="KW-0479">Metal-binding</keyword>
<feature type="site" description="Histone H3K4me3 binding" evidence="8">
    <location>
        <position position="187"/>
    </location>
</feature>
<feature type="compositionally biased region" description="Polar residues" evidence="12">
    <location>
        <begin position="166"/>
        <end position="176"/>
    </location>
</feature>
<feature type="binding site" evidence="9">
    <location>
        <position position="215"/>
    </location>
    <ligand>
        <name>Zn(2+)</name>
        <dbReference type="ChEBI" id="CHEBI:29105"/>
        <label>1</label>
    </ligand>
</feature>
<feature type="site" description="Histone H3K4me3 binding" evidence="8">
    <location>
        <position position="210"/>
    </location>
</feature>
<keyword evidence="7 11" id="KW-0539">Nucleus</keyword>
<feature type="binding site" evidence="9">
    <location>
        <position position="212"/>
    </location>
    <ligand>
        <name>Zn(2+)</name>
        <dbReference type="ChEBI" id="CHEBI:29105"/>
        <label>1</label>
    </ligand>
</feature>
<dbReference type="Gene3D" id="6.10.140.1740">
    <property type="match status" value="1"/>
</dbReference>
<dbReference type="GO" id="GO:0006325">
    <property type="term" value="P:chromatin organization"/>
    <property type="evidence" value="ECO:0007669"/>
    <property type="project" value="UniProtKB-KW"/>
</dbReference>
<feature type="site" description="Histone H3K4me3 binding" evidence="8">
    <location>
        <position position="202"/>
    </location>
</feature>
<evidence type="ECO:0000313" key="14">
    <source>
        <dbReference type="EMBL" id="KAG2207787.1"/>
    </source>
</evidence>
<keyword evidence="4 10" id="KW-0863">Zinc-finger</keyword>
<accession>A0A8H7V6X4</accession>
<evidence type="ECO:0000256" key="8">
    <source>
        <dbReference type="PIRSR" id="PIRSR628651-50"/>
    </source>
</evidence>
<feature type="binding site" evidence="9">
    <location>
        <position position="206"/>
    </location>
    <ligand>
        <name>Zn(2+)</name>
        <dbReference type="ChEBI" id="CHEBI:29105"/>
        <label>2</label>
    </ligand>
</feature>